<keyword evidence="6" id="KW-0472">Membrane</keyword>
<dbReference type="InterPro" id="IPR014756">
    <property type="entry name" value="Ig_E-set"/>
</dbReference>
<evidence type="ECO:0000259" key="7">
    <source>
        <dbReference type="Pfam" id="PF04234"/>
    </source>
</evidence>
<reference evidence="8 9" key="1">
    <citation type="submission" date="2020-07" db="EMBL/GenBank/DDBJ databases">
        <title>Sequencing the genomes of 1000 actinobacteria strains.</title>
        <authorList>
            <person name="Klenk H.-P."/>
        </authorList>
    </citation>
    <scope>NUCLEOTIDE SEQUENCE [LARGE SCALE GENOMIC DNA]</scope>
    <source>
        <strain evidence="8 9">DSM 18965</strain>
    </source>
</reference>
<keyword evidence="6" id="KW-1133">Transmembrane helix</keyword>
<dbReference type="EMBL" id="JACCBE010000001">
    <property type="protein sequence ID" value="NYD55788.1"/>
    <property type="molecule type" value="Genomic_DNA"/>
</dbReference>
<evidence type="ECO:0000256" key="4">
    <source>
        <dbReference type="ARBA" id="ARBA00023008"/>
    </source>
</evidence>
<dbReference type="Gene3D" id="2.60.40.1220">
    <property type="match status" value="1"/>
</dbReference>
<keyword evidence="9" id="KW-1185">Reference proteome</keyword>
<dbReference type="Pfam" id="PF04234">
    <property type="entry name" value="CopC"/>
    <property type="match status" value="1"/>
</dbReference>
<comment type="caution">
    <text evidence="8">The sequence shown here is derived from an EMBL/GenBank/DDBJ whole genome shotgun (WGS) entry which is preliminary data.</text>
</comment>
<dbReference type="GO" id="GO:0005507">
    <property type="term" value="F:copper ion binding"/>
    <property type="evidence" value="ECO:0007669"/>
    <property type="project" value="InterPro"/>
</dbReference>
<evidence type="ECO:0000313" key="9">
    <source>
        <dbReference type="Proteomes" id="UP000516957"/>
    </source>
</evidence>
<accession>A0A7Y9EXM2</accession>
<dbReference type="Proteomes" id="UP000516957">
    <property type="component" value="Unassembled WGS sequence"/>
</dbReference>
<evidence type="ECO:0000256" key="2">
    <source>
        <dbReference type="ARBA" id="ARBA00022723"/>
    </source>
</evidence>
<keyword evidence="6" id="KW-0812">Transmembrane</keyword>
<dbReference type="GO" id="GO:0042597">
    <property type="term" value="C:periplasmic space"/>
    <property type="evidence" value="ECO:0007669"/>
    <property type="project" value="InterPro"/>
</dbReference>
<evidence type="ECO:0000256" key="1">
    <source>
        <dbReference type="ARBA" id="ARBA00004196"/>
    </source>
</evidence>
<gene>
    <name evidence="8" type="ORF">BKA08_000026</name>
</gene>
<dbReference type="GO" id="GO:0030313">
    <property type="term" value="C:cell envelope"/>
    <property type="evidence" value="ECO:0007669"/>
    <property type="project" value="UniProtKB-SubCell"/>
</dbReference>
<evidence type="ECO:0000256" key="6">
    <source>
        <dbReference type="SAM" id="Phobius"/>
    </source>
</evidence>
<sequence>MRQSQHWRAVRVAVVAVVVVLTALVGAPAHGHTGLVASTPGDGDTISSPLERVALAFGTPIDPHHVEVVVQDASGRTVSHGAAAVSGSSVEQALRLSSPGEHSVGYRVVGSDGHAVVGSFTFTATAAAVAPDGDAGSPSRATGSFQVASSDPGEELSSRGTVVLVLAAGVLALVVMTVVGVRGRAVRAPEPDDDY</sequence>
<dbReference type="AlphaFoldDB" id="A0A7Y9EXM2"/>
<evidence type="ECO:0000256" key="5">
    <source>
        <dbReference type="SAM" id="MobiDB-lite"/>
    </source>
</evidence>
<organism evidence="8 9">
    <name type="scientific">Nocardioides marinisabuli</name>
    <dbReference type="NCBI Taxonomy" id="419476"/>
    <lineage>
        <taxon>Bacteria</taxon>
        <taxon>Bacillati</taxon>
        <taxon>Actinomycetota</taxon>
        <taxon>Actinomycetes</taxon>
        <taxon>Propionibacteriales</taxon>
        <taxon>Nocardioidaceae</taxon>
        <taxon>Nocardioides</taxon>
    </lineage>
</organism>
<evidence type="ECO:0000313" key="8">
    <source>
        <dbReference type="EMBL" id="NYD55788.1"/>
    </source>
</evidence>
<feature type="region of interest" description="Disordered" evidence="5">
    <location>
        <begin position="132"/>
        <end position="155"/>
    </location>
</feature>
<keyword evidence="4" id="KW-0186">Copper</keyword>
<feature type="domain" description="CopC" evidence="7">
    <location>
        <begin position="32"/>
        <end position="123"/>
    </location>
</feature>
<dbReference type="PANTHER" id="PTHR34820">
    <property type="entry name" value="INNER MEMBRANE PROTEIN YEBZ"/>
    <property type="match status" value="1"/>
</dbReference>
<comment type="subcellular location">
    <subcellularLocation>
        <location evidence="1">Cell envelope</location>
    </subcellularLocation>
</comment>
<dbReference type="InterPro" id="IPR032694">
    <property type="entry name" value="CopC/D"/>
</dbReference>
<dbReference type="GO" id="GO:0046688">
    <property type="term" value="P:response to copper ion"/>
    <property type="evidence" value="ECO:0007669"/>
    <property type="project" value="InterPro"/>
</dbReference>
<keyword evidence="3" id="KW-0732">Signal</keyword>
<dbReference type="InterPro" id="IPR007348">
    <property type="entry name" value="CopC_dom"/>
</dbReference>
<dbReference type="InterPro" id="IPR014755">
    <property type="entry name" value="Cu-Rt/internalin_Ig-like"/>
</dbReference>
<protein>
    <submittedName>
        <fullName evidence="8">Methionine-rich copper-binding protein CopC</fullName>
    </submittedName>
</protein>
<dbReference type="SUPFAM" id="SSF81296">
    <property type="entry name" value="E set domains"/>
    <property type="match status" value="1"/>
</dbReference>
<feature type="transmembrane region" description="Helical" evidence="6">
    <location>
        <begin position="162"/>
        <end position="181"/>
    </location>
</feature>
<name>A0A7Y9EXM2_9ACTN</name>
<dbReference type="GO" id="GO:0006825">
    <property type="term" value="P:copper ion transport"/>
    <property type="evidence" value="ECO:0007669"/>
    <property type="project" value="InterPro"/>
</dbReference>
<dbReference type="RefSeq" id="WP_179613760.1">
    <property type="nucleotide sequence ID" value="NZ_CP059163.1"/>
</dbReference>
<evidence type="ECO:0000256" key="3">
    <source>
        <dbReference type="ARBA" id="ARBA00022729"/>
    </source>
</evidence>
<feature type="compositionally biased region" description="Polar residues" evidence="5">
    <location>
        <begin position="139"/>
        <end position="149"/>
    </location>
</feature>
<keyword evidence="2" id="KW-0479">Metal-binding</keyword>
<proteinExistence type="predicted"/>
<dbReference type="PANTHER" id="PTHR34820:SF4">
    <property type="entry name" value="INNER MEMBRANE PROTEIN YEBZ"/>
    <property type="match status" value="1"/>
</dbReference>
<dbReference type="GO" id="GO:0005886">
    <property type="term" value="C:plasma membrane"/>
    <property type="evidence" value="ECO:0007669"/>
    <property type="project" value="TreeGrafter"/>
</dbReference>